<dbReference type="OrthoDB" id="2426074at2"/>
<keyword evidence="1" id="KW-0472">Membrane</keyword>
<name>A0A0C2W4V2_9BACL</name>
<gene>
    <name evidence="2" type="ORF">KR50_09190</name>
</gene>
<dbReference type="AlphaFoldDB" id="A0A0C2W4V2"/>
<evidence type="ECO:0000313" key="3">
    <source>
        <dbReference type="Proteomes" id="UP000031972"/>
    </source>
</evidence>
<accession>A0A0C2W4V2</accession>
<evidence type="ECO:0000256" key="1">
    <source>
        <dbReference type="SAM" id="Phobius"/>
    </source>
</evidence>
<protein>
    <submittedName>
        <fullName evidence="2">Uncharacterized protein</fullName>
    </submittedName>
</protein>
<keyword evidence="1" id="KW-1133">Transmembrane helix</keyword>
<proteinExistence type="predicted"/>
<dbReference type="EMBL" id="JXRR01000008">
    <property type="protein sequence ID" value="KIL51038.1"/>
    <property type="molecule type" value="Genomic_DNA"/>
</dbReference>
<dbReference type="Proteomes" id="UP000031972">
    <property type="component" value="Unassembled WGS sequence"/>
</dbReference>
<evidence type="ECO:0000313" key="2">
    <source>
        <dbReference type="EMBL" id="KIL51038.1"/>
    </source>
</evidence>
<keyword evidence="3" id="KW-1185">Reference proteome</keyword>
<feature type="transmembrane region" description="Helical" evidence="1">
    <location>
        <begin position="43"/>
        <end position="66"/>
    </location>
</feature>
<dbReference type="PATRIC" id="fig|220754.4.peg.939"/>
<sequence length="220" mass="25445">MLNKRQREFKKKMKEINRLKNQEYIHGSLAHNTYRGSKGKKPFFVLGGVVGGLVLTWNLYAAYTWFIPGTSHFPSIEALTGSHVEEEIHSYFVKAEEIESKLAYQVNYLTASAQHGPLDQETIQLVNQSLFLLSEQMVNGDERTSELEHYLNGQIDLIHQMLAVCSPTLDPEKLNTILTRYNQNLLNKSFILISILEKEEMHYLIEDDGISYEYEEKSLW</sequence>
<organism evidence="2 3">
    <name type="scientific">Jeotgalibacillus campisalis</name>
    <dbReference type="NCBI Taxonomy" id="220754"/>
    <lineage>
        <taxon>Bacteria</taxon>
        <taxon>Bacillati</taxon>
        <taxon>Bacillota</taxon>
        <taxon>Bacilli</taxon>
        <taxon>Bacillales</taxon>
        <taxon>Caryophanaceae</taxon>
        <taxon>Jeotgalibacillus</taxon>
    </lineage>
</organism>
<keyword evidence="1" id="KW-0812">Transmembrane</keyword>
<comment type="caution">
    <text evidence="2">The sequence shown here is derived from an EMBL/GenBank/DDBJ whole genome shotgun (WGS) entry which is preliminary data.</text>
</comment>
<dbReference type="RefSeq" id="WP_041055373.1">
    <property type="nucleotide sequence ID" value="NZ_JXRR01000008.1"/>
</dbReference>
<reference evidence="2 3" key="1">
    <citation type="submission" date="2015-01" db="EMBL/GenBank/DDBJ databases">
        <title>Jeotgalibacillus campisalis genome sequencing.</title>
        <authorList>
            <person name="Goh K.M."/>
            <person name="Chan K.-G."/>
            <person name="Yaakop A.S."/>
            <person name="Ee R."/>
            <person name="Gan H.M."/>
            <person name="Chan C.S."/>
        </authorList>
    </citation>
    <scope>NUCLEOTIDE SEQUENCE [LARGE SCALE GENOMIC DNA]</scope>
    <source>
        <strain evidence="2 3">SF-57</strain>
    </source>
</reference>